<sequence length="269" mass="29320">MNDAHYHRTTDATIARNPVPGPSRGHLAEISPGAQAGTKKPKSHDDLAFEVFAVIDDRSLERECFVACLQQQCTSARVIGFGSIADWRASSCNAEERQVILHNIGSKSLADESVRAELRGLVAQAQLVPVVILGATDDVDAMIAALECGADGYIPPCVHFPDIVEATRMTVAGASFLSRASLMALRNSLSQAETNSVMPEMFTDRQFSVAQALRRGAANKTIAYELDLRESTVKVHIRHIFHKLKATNRTEAAFLLNQMTGWPADPRSH</sequence>
<dbReference type="AlphaFoldDB" id="A0A1M4UQR4"/>
<dbReference type="Pfam" id="PF00196">
    <property type="entry name" value="GerE"/>
    <property type="match status" value="1"/>
</dbReference>
<organism evidence="3 4">
    <name type="scientific">Loktanella atrilutea</name>
    <dbReference type="NCBI Taxonomy" id="366533"/>
    <lineage>
        <taxon>Bacteria</taxon>
        <taxon>Pseudomonadati</taxon>
        <taxon>Pseudomonadota</taxon>
        <taxon>Alphaproteobacteria</taxon>
        <taxon>Rhodobacterales</taxon>
        <taxon>Roseobacteraceae</taxon>
        <taxon>Loktanella</taxon>
    </lineage>
</organism>
<dbReference type="SUPFAM" id="SSF52172">
    <property type="entry name" value="CheY-like"/>
    <property type="match status" value="1"/>
</dbReference>
<dbReference type="PANTHER" id="PTHR45566">
    <property type="entry name" value="HTH-TYPE TRANSCRIPTIONAL REGULATOR YHJB-RELATED"/>
    <property type="match status" value="1"/>
</dbReference>
<dbReference type="GO" id="GO:0003677">
    <property type="term" value="F:DNA binding"/>
    <property type="evidence" value="ECO:0007669"/>
    <property type="project" value="InterPro"/>
</dbReference>
<dbReference type="PROSITE" id="PS50043">
    <property type="entry name" value="HTH_LUXR_2"/>
    <property type="match status" value="1"/>
</dbReference>
<dbReference type="InterPro" id="IPR016032">
    <property type="entry name" value="Sig_transdc_resp-reg_C-effctor"/>
</dbReference>
<dbReference type="STRING" id="366533.SAMN05444339_101820"/>
<protein>
    <submittedName>
        <fullName evidence="3">Transcriptional regulator, LuxR family</fullName>
    </submittedName>
</protein>
<dbReference type="PANTHER" id="PTHR45566:SF1">
    <property type="entry name" value="HTH-TYPE TRANSCRIPTIONAL REGULATOR YHJB-RELATED"/>
    <property type="match status" value="1"/>
</dbReference>
<feature type="region of interest" description="Disordered" evidence="1">
    <location>
        <begin position="1"/>
        <end position="42"/>
    </location>
</feature>
<dbReference type="InterPro" id="IPR051015">
    <property type="entry name" value="EvgA-like"/>
</dbReference>
<name>A0A1M4UQR4_LOKAT</name>
<evidence type="ECO:0000256" key="1">
    <source>
        <dbReference type="SAM" id="MobiDB-lite"/>
    </source>
</evidence>
<dbReference type="Proteomes" id="UP000183987">
    <property type="component" value="Unassembled WGS sequence"/>
</dbReference>
<dbReference type="GO" id="GO:0006355">
    <property type="term" value="P:regulation of DNA-templated transcription"/>
    <property type="evidence" value="ECO:0007669"/>
    <property type="project" value="InterPro"/>
</dbReference>
<keyword evidence="4" id="KW-1185">Reference proteome</keyword>
<dbReference type="SUPFAM" id="SSF46894">
    <property type="entry name" value="C-terminal effector domain of the bipartite response regulators"/>
    <property type="match status" value="1"/>
</dbReference>
<dbReference type="SMART" id="SM00421">
    <property type="entry name" value="HTH_LUXR"/>
    <property type="match status" value="1"/>
</dbReference>
<dbReference type="CDD" id="cd06170">
    <property type="entry name" value="LuxR_C_like"/>
    <property type="match status" value="1"/>
</dbReference>
<evidence type="ECO:0000313" key="4">
    <source>
        <dbReference type="Proteomes" id="UP000183987"/>
    </source>
</evidence>
<dbReference type="PROSITE" id="PS00622">
    <property type="entry name" value="HTH_LUXR_1"/>
    <property type="match status" value="1"/>
</dbReference>
<feature type="compositionally biased region" description="Basic and acidic residues" evidence="1">
    <location>
        <begin position="1"/>
        <end position="10"/>
    </location>
</feature>
<evidence type="ECO:0000259" key="2">
    <source>
        <dbReference type="PROSITE" id="PS50043"/>
    </source>
</evidence>
<dbReference type="PRINTS" id="PR00038">
    <property type="entry name" value="HTHLUXR"/>
</dbReference>
<feature type="domain" description="HTH luxR-type" evidence="2">
    <location>
        <begin position="195"/>
        <end position="260"/>
    </location>
</feature>
<dbReference type="Gene3D" id="3.40.50.2300">
    <property type="match status" value="1"/>
</dbReference>
<gene>
    <name evidence="3" type="ORF">SAMN05444339_101820</name>
</gene>
<evidence type="ECO:0000313" key="3">
    <source>
        <dbReference type="EMBL" id="SHE59081.1"/>
    </source>
</evidence>
<dbReference type="RefSeq" id="WP_245810549.1">
    <property type="nucleotide sequence ID" value="NZ_FQUE01000001.1"/>
</dbReference>
<reference evidence="4" key="1">
    <citation type="submission" date="2016-11" db="EMBL/GenBank/DDBJ databases">
        <authorList>
            <person name="Varghese N."/>
            <person name="Submissions S."/>
        </authorList>
    </citation>
    <scope>NUCLEOTIDE SEQUENCE [LARGE SCALE GENOMIC DNA]</scope>
    <source>
        <strain evidence="4">DSM 29326</strain>
    </source>
</reference>
<dbReference type="EMBL" id="FQUE01000001">
    <property type="protein sequence ID" value="SHE59081.1"/>
    <property type="molecule type" value="Genomic_DNA"/>
</dbReference>
<accession>A0A1M4UQR4</accession>
<dbReference type="InterPro" id="IPR000792">
    <property type="entry name" value="Tscrpt_reg_LuxR_C"/>
</dbReference>
<proteinExistence type="predicted"/>
<dbReference type="InterPro" id="IPR011006">
    <property type="entry name" value="CheY-like_superfamily"/>
</dbReference>